<dbReference type="InterPro" id="IPR012337">
    <property type="entry name" value="RNaseH-like_sf"/>
</dbReference>
<dbReference type="Pfam" id="PF00929">
    <property type="entry name" value="RNase_T"/>
    <property type="match status" value="1"/>
</dbReference>
<dbReference type="Gene3D" id="3.30.420.10">
    <property type="entry name" value="Ribonuclease H-like superfamily/Ribonuclease H"/>
    <property type="match status" value="1"/>
</dbReference>
<evidence type="ECO:0000256" key="1">
    <source>
        <dbReference type="ARBA" id="ARBA00022722"/>
    </source>
</evidence>
<organism evidence="6 7">
    <name type="scientific">Paenibacillus septentrionalis</name>
    <dbReference type="NCBI Taxonomy" id="429342"/>
    <lineage>
        <taxon>Bacteria</taxon>
        <taxon>Bacillati</taxon>
        <taxon>Bacillota</taxon>
        <taxon>Bacilli</taxon>
        <taxon>Bacillales</taxon>
        <taxon>Paenibacillaceae</taxon>
        <taxon>Paenibacillus</taxon>
    </lineage>
</organism>
<dbReference type="CDD" id="cd06133">
    <property type="entry name" value="ERI-1_3'hExo_like"/>
    <property type="match status" value="1"/>
</dbReference>
<keyword evidence="1" id="KW-0540">Nuclease</keyword>
<keyword evidence="3 6" id="KW-0269">Exonuclease</keyword>
<evidence type="ECO:0000259" key="5">
    <source>
        <dbReference type="SMART" id="SM00479"/>
    </source>
</evidence>
<feature type="compositionally biased region" description="Low complexity" evidence="4">
    <location>
        <begin position="279"/>
        <end position="292"/>
    </location>
</feature>
<feature type="compositionally biased region" description="Basic and acidic residues" evidence="4">
    <location>
        <begin position="238"/>
        <end position="255"/>
    </location>
</feature>
<sequence>MDYIVLDIEFNGRKFASELPMEVIEIGAVRLNTQLEQLDTFTAFIKPVYFPKLNNFIQKKTGIPQEEIDRADRFPSVSSKFLDWLSASEELIFITWGGEDIKRIVLDTRMHKLSDQFWMTTPYFDLLKGFTRYKGLTNDVSVEGALEMLELEGSGQAHRALDDAIMTAQIFRAIFEQLDFERKQLYIDTYTNAKERRAIKNSVRLLRAQKTEATWDNYVTRFVKERIHTEDPRKLAEMKEHFEKEAAKPVKERPPQARPMAETGKQGQDDNQPERPEQSEVVVNTEEQTQEQ</sequence>
<keyword evidence="7" id="KW-1185">Reference proteome</keyword>
<evidence type="ECO:0000256" key="4">
    <source>
        <dbReference type="SAM" id="MobiDB-lite"/>
    </source>
</evidence>
<dbReference type="PANTHER" id="PTHR23044:SF61">
    <property type="entry name" value="3'-5' EXORIBONUCLEASE 1-RELATED"/>
    <property type="match status" value="1"/>
</dbReference>
<evidence type="ECO:0000256" key="3">
    <source>
        <dbReference type="ARBA" id="ARBA00022839"/>
    </source>
</evidence>
<comment type="caution">
    <text evidence="6">The sequence shown here is derived from an EMBL/GenBank/DDBJ whole genome shotgun (WGS) entry which is preliminary data.</text>
</comment>
<feature type="domain" description="Exonuclease" evidence="5">
    <location>
        <begin position="2"/>
        <end position="180"/>
    </location>
</feature>
<feature type="region of interest" description="Disordered" evidence="4">
    <location>
        <begin position="238"/>
        <end position="292"/>
    </location>
</feature>
<proteinExistence type="predicted"/>
<dbReference type="InterPro" id="IPR013520">
    <property type="entry name" value="Ribonucl_H"/>
</dbReference>
<evidence type="ECO:0000256" key="2">
    <source>
        <dbReference type="ARBA" id="ARBA00022801"/>
    </source>
</evidence>
<dbReference type="InterPro" id="IPR051274">
    <property type="entry name" value="3-5_Exoribonuclease"/>
</dbReference>
<protein>
    <submittedName>
        <fullName evidence="6">Exonuclease domain-containing protein</fullName>
    </submittedName>
</protein>
<dbReference type="RefSeq" id="WP_379233770.1">
    <property type="nucleotide sequence ID" value="NZ_JBHSTE010000003.1"/>
</dbReference>
<reference evidence="7" key="1">
    <citation type="journal article" date="2019" name="Int. J. Syst. Evol. Microbiol.">
        <title>The Global Catalogue of Microorganisms (GCM) 10K type strain sequencing project: providing services to taxonomists for standard genome sequencing and annotation.</title>
        <authorList>
            <consortium name="The Broad Institute Genomics Platform"/>
            <consortium name="The Broad Institute Genome Sequencing Center for Infectious Disease"/>
            <person name="Wu L."/>
            <person name="Ma J."/>
        </authorList>
    </citation>
    <scope>NUCLEOTIDE SEQUENCE [LARGE SCALE GENOMIC DNA]</scope>
    <source>
        <strain evidence="7">PCU 280</strain>
    </source>
</reference>
<gene>
    <name evidence="6" type="ORF">ACFP56_09610</name>
</gene>
<accession>A0ABW1V313</accession>
<dbReference type="GO" id="GO:0004527">
    <property type="term" value="F:exonuclease activity"/>
    <property type="evidence" value="ECO:0007669"/>
    <property type="project" value="UniProtKB-KW"/>
</dbReference>
<dbReference type="EMBL" id="JBHSTE010000003">
    <property type="protein sequence ID" value="MFC6332878.1"/>
    <property type="molecule type" value="Genomic_DNA"/>
</dbReference>
<name>A0ABW1V313_9BACL</name>
<keyword evidence="2" id="KW-0378">Hydrolase</keyword>
<dbReference type="PANTHER" id="PTHR23044">
    <property type="entry name" value="3'-5' EXONUCLEASE ERI1-RELATED"/>
    <property type="match status" value="1"/>
</dbReference>
<dbReference type="InterPro" id="IPR036397">
    <property type="entry name" value="RNaseH_sf"/>
</dbReference>
<dbReference type="Proteomes" id="UP001596233">
    <property type="component" value="Unassembled WGS sequence"/>
</dbReference>
<evidence type="ECO:0000313" key="6">
    <source>
        <dbReference type="EMBL" id="MFC6332878.1"/>
    </source>
</evidence>
<dbReference type="SUPFAM" id="SSF53098">
    <property type="entry name" value="Ribonuclease H-like"/>
    <property type="match status" value="1"/>
</dbReference>
<evidence type="ECO:0000313" key="7">
    <source>
        <dbReference type="Proteomes" id="UP001596233"/>
    </source>
</evidence>
<dbReference type="InterPro" id="IPR047201">
    <property type="entry name" value="ERI-1_3'hExo-like"/>
</dbReference>
<dbReference type="SMART" id="SM00479">
    <property type="entry name" value="EXOIII"/>
    <property type="match status" value="1"/>
</dbReference>